<dbReference type="Proteomes" id="UP000002384">
    <property type="component" value="Chromosome"/>
</dbReference>
<protein>
    <submittedName>
        <fullName evidence="1">Uncharacterized protein</fullName>
    </submittedName>
</protein>
<dbReference type="AlphaFoldDB" id="B7KCW0"/>
<dbReference type="EMBL" id="CP001291">
    <property type="protein sequence ID" value="ACK73081.1"/>
    <property type="molecule type" value="Genomic_DNA"/>
</dbReference>
<sequence>MDNENNNKIINNYDLLIIMMLNSKPIIINYQLSIIHYPLSINYYEVLQIEQQNKLTFSTIEW</sequence>
<evidence type="ECO:0000313" key="1">
    <source>
        <dbReference type="EMBL" id="ACK73081.1"/>
    </source>
</evidence>
<dbReference type="HOGENOM" id="CLU_2896585_0_0_3"/>
<accession>B7KCW0</accession>
<reference evidence="2" key="1">
    <citation type="journal article" date="2011" name="MBio">
        <title>Novel metabolic attributes of the genus Cyanothece, comprising a group of unicellular nitrogen-fixing Cyanobacteria.</title>
        <authorList>
            <person name="Bandyopadhyay A."/>
            <person name="Elvitigala T."/>
            <person name="Welsh E."/>
            <person name="Stockel J."/>
            <person name="Liberton M."/>
            <person name="Min H."/>
            <person name="Sherman L.A."/>
            <person name="Pakrasi H.B."/>
        </authorList>
    </citation>
    <scope>NUCLEOTIDE SEQUENCE [LARGE SCALE GENOMIC DNA]</scope>
    <source>
        <strain evidence="2">PCC 7424</strain>
    </source>
</reference>
<proteinExistence type="predicted"/>
<gene>
    <name evidence="1" type="ordered locus">PCC7424_4721</name>
</gene>
<dbReference type="KEGG" id="cyc:PCC7424_4721"/>
<keyword evidence="2" id="KW-1185">Reference proteome</keyword>
<name>B7KCW0_GLOC7</name>
<evidence type="ECO:0000313" key="2">
    <source>
        <dbReference type="Proteomes" id="UP000002384"/>
    </source>
</evidence>
<organism evidence="1 2">
    <name type="scientific">Gloeothece citriformis (strain PCC 7424)</name>
    <name type="common">Cyanothece sp. (strain PCC 7424)</name>
    <dbReference type="NCBI Taxonomy" id="65393"/>
    <lineage>
        <taxon>Bacteria</taxon>
        <taxon>Bacillati</taxon>
        <taxon>Cyanobacteriota</taxon>
        <taxon>Cyanophyceae</taxon>
        <taxon>Oscillatoriophycideae</taxon>
        <taxon>Chroococcales</taxon>
        <taxon>Aphanothecaceae</taxon>
        <taxon>Gloeothece</taxon>
        <taxon>Gloeothece citriformis</taxon>
    </lineage>
</organism>